<evidence type="ECO:0000256" key="2">
    <source>
        <dbReference type="ARBA" id="ARBA00022741"/>
    </source>
</evidence>
<keyword evidence="6" id="KW-1185">Reference proteome</keyword>
<dbReference type="InterPro" id="IPR003593">
    <property type="entry name" value="AAA+_ATPase"/>
</dbReference>
<dbReference type="InterPro" id="IPR003439">
    <property type="entry name" value="ABC_transporter-like_ATP-bd"/>
</dbReference>
<protein>
    <submittedName>
        <fullName evidence="5">ATP-binding cassette domain-containing protein</fullName>
    </submittedName>
</protein>
<evidence type="ECO:0000313" key="6">
    <source>
        <dbReference type="Proteomes" id="UP001281656"/>
    </source>
</evidence>
<dbReference type="InterPro" id="IPR027417">
    <property type="entry name" value="P-loop_NTPase"/>
</dbReference>
<dbReference type="Pfam" id="PF00005">
    <property type="entry name" value="ABC_tran"/>
    <property type="match status" value="1"/>
</dbReference>
<dbReference type="PROSITE" id="PS50893">
    <property type="entry name" value="ABC_TRANSPORTER_2"/>
    <property type="match status" value="1"/>
</dbReference>
<feature type="domain" description="ABC transporter" evidence="4">
    <location>
        <begin position="3"/>
        <end position="229"/>
    </location>
</feature>
<keyword evidence="3 5" id="KW-0067">ATP-binding</keyword>
<evidence type="ECO:0000259" key="4">
    <source>
        <dbReference type="PROSITE" id="PS50893"/>
    </source>
</evidence>
<evidence type="ECO:0000256" key="1">
    <source>
        <dbReference type="ARBA" id="ARBA00022448"/>
    </source>
</evidence>
<reference evidence="5 6" key="1">
    <citation type="submission" date="2023-04" db="EMBL/GenBank/DDBJ databases">
        <title>Clostridium tannerae sp. nov., isolated from the fecal material of an alpaca.</title>
        <authorList>
            <person name="Miller S."/>
            <person name="Hendry M."/>
            <person name="King J."/>
            <person name="Sankaranarayanan K."/>
            <person name="Lawson P.A."/>
        </authorList>
    </citation>
    <scope>NUCLEOTIDE SEQUENCE [LARGE SCALE GENOMIC DNA]</scope>
    <source>
        <strain evidence="5 6">A1-XYC3</strain>
    </source>
</reference>
<dbReference type="InterPro" id="IPR050093">
    <property type="entry name" value="ABC_SmlMolc_Importer"/>
</dbReference>
<keyword evidence="2" id="KW-0547">Nucleotide-binding</keyword>
<evidence type="ECO:0000256" key="3">
    <source>
        <dbReference type="ARBA" id="ARBA00022840"/>
    </source>
</evidence>
<keyword evidence="1" id="KW-0813">Transport</keyword>
<dbReference type="Gene3D" id="3.40.50.300">
    <property type="entry name" value="P-loop containing nucleotide triphosphate hydrolases"/>
    <property type="match status" value="1"/>
</dbReference>
<dbReference type="EMBL" id="JARUJP010000018">
    <property type="protein sequence ID" value="MDW8802294.1"/>
    <property type="molecule type" value="Genomic_DNA"/>
</dbReference>
<evidence type="ECO:0000313" key="5">
    <source>
        <dbReference type="EMBL" id="MDW8802294.1"/>
    </source>
</evidence>
<dbReference type="SMART" id="SM00382">
    <property type="entry name" value="AAA"/>
    <property type="match status" value="1"/>
</dbReference>
<dbReference type="PANTHER" id="PTHR42781">
    <property type="entry name" value="SPERMIDINE/PUTRESCINE IMPORT ATP-BINDING PROTEIN POTA"/>
    <property type="match status" value="1"/>
</dbReference>
<accession>A0ABU4JVW8</accession>
<gene>
    <name evidence="5" type="ORF">P8V03_14155</name>
</gene>
<name>A0ABU4JVW8_9CLOT</name>
<sequence>MQVHIKGAFKEYDGRKVLGIDELSFLGGKVYVVLGLNGSGKSTLLNCIAGINTLDRGSILYNGESRINSIRKNISIVTQSPYLFNSTVLENIISGLKYRKINKEDIHFRVKKYMNYFHIDKLFSKNVRNISGGEAAKTAIIRAAVLETELSILDEPTAAMDVESTLEAEKLIKDMTSNNRTVIMVTHDMYQAERIADYVIFMDKGKVIESGSKTKVFKNPEHPLVKTVLNRGN</sequence>
<dbReference type="SUPFAM" id="SSF52540">
    <property type="entry name" value="P-loop containing nucleoside triphosphate hydrolases"/>
    <property type="match status" value="1"/>
</dbReference>
<dbReference type="Proteomes" id="UP001281656">
    <property type="component" value="Unassembled WGS sequence"/>
</dbReference>
<comment type="caution">
    <text evidence="5">The sequence shown here is derived from an EMBL/GenBank/DDBJ whole genome shotgun (WGS) entry which is preliminary data.</text>
</comment>
<dbReference type="RefSeq" id="WP_261671825.1">
    <property type="nucleotide sequence ID" value="NZ_JARUJP010000018.1"/>
</dbReference>
<dbReference type="PANTHER" id="PTHR42781:SF9">
    <property type="entry name" value="AMINO ACID ABC TRANSPORTER, ATP-BINDING PROTEIN-RELATED"/>
    <property type="match status" value="1"/>
</dbReference>
<proteinExistence type="predicted"/>
<dbReference type="GO" id="GO:0005524">
    <property type="term" value="F:ATP binding"/>
    <property type="evidence" value="ECO:0007669"/>
    <property type="project" value="UniProtKB-KW"/>
</dbReference>
<organism evidence="5 6">
    <name type="scientific">Clostridium tanneri</name>
    <dbReference type="NCBI Taxonomy" id="3037988"/>
    <lineage>
        <taxon>Bacteria</taxon>
        <taxon>Bacillati</taxon>
        <taxon>Bacillota</taxon>
        <taxon>Clostridia</taxon>
        <taxon>Eubacteriales</taxon>
        <taxon>Clostridiaceae</taxon>
        <taxon>Clostridium</taxon>
    </lineage>
</organism>